<dbReference type="PANTHER" id="PTHR44395:SF1">
    <property type="entry name" value="PROTEIN O-MANNOSYL-TRANSFERASE TMTC3"/>
    <property type="match status" value="1"/>
</dbReference>
<dbReference type="Proteomes" id="UP001596154">
    <property type="component" value="Unassembled WGS sequence"/>
</dbReference>
<feature type="repeat" description="TPR" evidence="1">
    <location>
        <begin position="145"/>
        <end position="178"/>
    </location>
</feature>
<reference evidence="3" key="1">
    <citation type="journal article" date="2019" name="Int. J. Syst. Evol. Microbiol.">
        <title>The Global Catalogue of Microorganisms (GCM) 10K type strain sequencing project: providing services to taxonomists for standard genome sequencing and annotation.</title>
        <authorList>
            <consortium name="The Broad Institute Genomics Platform"/>
            <consortium name="The Broad Institute Genome Sequencing Center for Infectious Disease"/>
            <person name="Wu L."/>
            <person name="Ma J."/>
        </authorList>
    </citation>
    <scope>NUCLEOTIDE SEQUENCE [LARGE SCALE GENOMIC DNA]</scope>
    <source>
        <strain evidence="3">CGMCC 4.7248</strain>
    </source>
</reference>
<sequence length="203" mass="21736">MKRTHLWAGLTATAVATTVVSGVLLLPKWDTKPGSLTATPDPSLDAVLRKGIKQGEAGDLAGAAKTFRKVLDLDAGNKLAWYNLGVIAQYDARTADALAAYDKALKADPKYTPALYNKAILLEPSDTDQAIAILRRVVVANPKAATAYLHLGQNLVKKNRDSEAEDAFVSAVRVDPSLRRLIPQPFRDSVRSGTTTTDSRPGG</sequence>
<dbReference type="Gene3D" id="1.25.40.10">
    <property type="entry name" value="Tetratricopeptide repeat domain"/>
    <property type="match status" value="2"/>
</dbReference>
<dbReference type="PROSITE" id="PS50005">
    <property type="entry name" value="TPR"/>
    <property type="match status" value="2"/>
</dbReference>
<dbReference type="SMART" id="SM00028">
    <property type="entry name" value="TPR"/>
    <property type="match status" value="3"/>
</dbReference>
<dbReference type="Pfam" id="PF13432">
    <property type="entry name" value="TPR_16"/>
    <property type="match status" value="2"/>
</dbReference>
<keyword evidence="1" id="KW-0802">TPR repeat</keyword>
<dbReference type="PANTHER" id="PTHR44395">
    <property type="match status" value="1"/>
</dbReference>
<comment type="caution">
    <text evidence="2">The sequence shown here is derived from an EMBL/GenBank/DDBJ whole genome shotgun (WGS) entry which is preliminary data.</text>
</comment>
<dbReference type="SUPFAM" id="SSF48452">
    <property type="entry name" value="TPR-like"/>
    <property type="match status" value="1"/>
</dbReference>
<evidence type="ECO:0000313" key="2">
    <source>
        <dbReference type="EMBL" id="MFC5639637.1"/>
    </source>
</evidence>
<accession>A0ABW0V220</accession>
<feature type="repeat" description="TPR" evidence="1">
    <location>
        <begin position="78"/>
        <end position="111"/>
    </location>
</feature>
<dbReference type="InterPro" id="IPR011990">
    <property type="entry name" value="TPR-like_helical_dom_sf"/>
</dbReference>
<protein>
    <submittedName>
        <fullName evidence="2">Tetratricopeptide repeat protein</fullName>
    </submittedName>
</protein>
<dbReference type="EMBL" id="JBHSNY010000028">
    <property type="protein sequence ID" value="MFC5639637.1"/>
    <property type="molecule type" value="Genomic_DNA"/>
</dbReference>
<proteinExistence type="predicted"/>
<dbReference type="InterPro" id="IPR019734">
    <property type="entry name" value="TPR_rpt"/>
</dbReference>
<evidence type="ECO:0000256" key="1">
    <source>
        <dbReference type="PROSITE-ProRule" id="PRU00339"/>
    </source>
</evidence>
<keyword evidence="3" id="KW-1185">Reference proteome</keyword>
<organism evidence="2 3">
    <name type="scientific">Streptomyces bullii</name>
    <dbReference type="NCBI Taxonomy" id="349910"/>
    <lineage>
        <taxon>Bacteria</taxon>
        <taxon>Bacillati</taxon>
        <taxon>Actinomycetota</taxon>
        <taxon>Actinomycetes</taxon>
        <taxon>Kitasatosporales</taxon>
        <taxon>Streptomycetaceae</taxon>
        <taxon>Streptomyces</taxon>
    </lineage>
</organism>
<dbReference type="RefSeq" id="WP_381031788.1">
    <property type="nucleotide sequence ID" value="NZ_JBHSNY010000028.1"/>
</dbReference>
<name>A0ABW0V220_9ACTN</name>
<evidence type="ECO:0000313" key="3">
    <source>
        <dbReference type="Proteomes" id="UP001596154"/>
    </source>
</evidence>
<gene>
    <name evidence="2" type="ORF">ACFPZJ_39200</name>
</gene>